<organism evidence="1 2">
    <name type="scientific">Paramuricea clavata</name>
    <name type="common">Red gorgonian</name>
    <name type="synonym">Violescent sea-whip</name>
    <dbReference type="NCBI Taxonomy" id="317549"/>
    <lineage>
        <taxon>Eukaryota</taxon>
        <taxon>Metazoa</taxon>
        <taxon>Cnidaria</taxon>
        <taxon>Anthozoa</taxon>
        <taxon>Octocorallia</taxon>
        <taxon>Malacalcyonacea</taxon>
        <taxon>Plexauridae</taxon>
        <taxon>Paramuricea</taxon>
    </lineage>
</organism>
<name>A0A6S7J776_PARCT</name>
<evidence type="ECO:0000313" key="1">
    <source>
        <dbReference type="EMBL" id="CAB4025871.1"/>
    </source>
</evidence>
<proteinExistence type="predicted"/>
<dbReference type="AlphaFoldDB" id="A0A6S7J776"/>
<protein>
    <submittedName>
        <fullName evidence="1">Uncharacterized protein</fullName>
    </submittedName>
</protein>
<gene>
    <name evidence="1" type="ORF">PACLA_8A006095</name>
</gene>
<sequence>MSLPEMIDAENSRKHIRVVNVNYPQTIENVKEKKCGIRLRYYFQGFRGGSERLHYQTHMMYLPAGHYSVKEMLKVLNMYVEEYDVTFVLQRGGRVGVQFYPNLTYVRNLSVGGDGMTYSNQMVSSTHKATITGFEIVMTDHLTYMLGLTEWVVHPVVQEAIDIGAYGKTYPMMFILMAAKLPEHYTFYGKFLPDISNGITEFFIYCDEVEQCTVGDVKARLLAIVPINVRGSSGKCFIV</sequence>
<comment type="caution">
    <text evidence="1">The sequence shown here is derived from an EMBL/GenBank/DDBJ whole genome shotgun (WGS) entry which is preliminary data.</text>
</comment>
<dbReference type="Proteomes" id="UP001152795">
    <property type="component" value="Unassembled WGS sequence"/>
</dbReference>
<keyword evidence="2" id="KW-1185">Reference proteome</keyword>
<dbReference type="EMBL" id="CACRXK020013869">
    <property type="protein sequence ID" value="CAB4025871.1"/>
    <property type="molecule type" value="Genomic_DNA"/>
</dbReference>
<evidence type="ECO:0000313" key="2">
    <source>
        <dbReference type="Proteomes" id="UP001152795"/>
    </source>
</evidence>
<reference evidence="1" key="1">
    <citation type="submission" date="2020-04" db="EMBL/GenBank/DDBJ databases">
        <authorList>
            <person name="Alioto T."/>
            <person name="Alioto T."/>
            <person name="Gomez Garrido J."/>
        </authorList>
    </citation>
    <scope>NUCLEOTIDE SEQUENCE</scope>
    <source>
        <strain evidence="1">A484AB</strain>
    </source>
</reference>
<accession>A0A6S7J776</accession>